<name>A0A4Y2BQC4_ARAVE</name>
<organism evidence="2 3">
    <name type="scientific">Araneus ventricosus</name>
    <name type="common">Orbweaver spider</name>
    <name type="synonym">Epeira ventricosa</name>
    <dbReference type="NCBI Taxonomy" id="182803"/>
    <lineage>
        <taxon>Eukaryota</taxon>
        <taxon>Metazoa</taxon>
        <taxon>Ecdysozoa</taxon>
        <taxon>Arthropoda</taxon>
        <taxon>Chelicerata</taxon>
        <taxon>Arachnida</taxon>
        <taxon>Araneae</taxon>
        <taxon>Araneomorphae</taxon>
        <taxon>Entelegynae</taxon>
        <taxon>Araneoidea</taxon>
        <taxon>Araneidae</taxon>
        <taxon>Araneus</taxon>
    </lineage>
</organism>
<dbReference type="Proteomes" id="UP000499080">
    <property type="component" value="Unassembled WGS sequence"/>
</dbReference>
<feature type="compositionally biased region" description="Polar residues" evidence="1">
    <location>
        <begin position="53"/>
        <end position="77"/>
    </location>
</feature>
<gene>
    <name evidence="2" type="ORF">AVEN_155597_1</name>
</gene>
<evidence type="ECO:0000313" key="3">
    <source>
        <dbReference type="Proteomes" id="UP000499080"/>
    </source>
</evidence>
<dbReference type="AlphaFoldDB" id="A0A4Y2BQC4"/>
<evidence type="ECO:0000256" key="1">
    <source>
        <dbReference type="SAM" id="MobiDB-lite"/>
    </source>
</evidence>
<reference evidence="2 3" key="1">
    <citation type="journal article" date="2019" name="Sci. Rep.">
        <title>Orb-weaving spider Araneus ventricosus genome elucidates the spidroin gene catalogue.</title>
        <authorList>
            <person name="Kono N."/>
            <person name="Nakamura H."/>
            <person name="Ohtoshi R."/>
            <person name="Moran D.A.P."/>
            <person name="Shinohara A."/>
            <person name="Yoshida Y."/>
            <person name="Fujiwara M."/>
            <person name="Mori M."/>
            <person name="Tomita M."/>
            <person name="Arakawa K."/>
        </authorList>
    </citation>
    <scope>NUCLEOTIDE SEQUENCE [LARGE SCALE GENOMIC DNA]</scope>
</reference>
<evidence type="ECO:0000313" key="2">
    <source>
        <dbReference type="EMBL" id="GBL93907.1"/>
    </source>
</evidence>
<proteinExistence type="predicted"/>
<keyword evidence="3" id="KW-1185">Reference proteome</keyword>
<comment type="caution">
    <text evidence="2">The sequence shown here is derived from an EMBL/GenBank/DDBJ whole genome shotgun (WGS) entry which is preliminary data.</text>
</comment>
<protein>
    <submittedName>
        <fullName evidence="2">Uncharacterized protein</fullName>
    </submittedName>
</protein>
<sequence length="77" mass="8182">MIGEDVKKFSGSRVMRTIAIEQKRGMSTAMRRKKLPPLPSAANGTHYGMPSADPSTNGNKGSTPVSLFDSSNAQGQT</sequence>
<feature type="region of interest" description="Disordered" evidence="1">
    <location>
        <begin position="20"/>
        <end position="77"/>
    </location>
</feature>
<dbReference type="EMBL" id="BGPR01236288">
    <property type="protein sequence ID" value="GBL93907.1"/>
    <property type="molecule type" value="Genomic_DNA"/>
</dbReference>
<accession>A0A4Y2BQC4</accession>